<accession>A0A6J5LSB9</accession>
<reference evidence="1" key="1">
    <citation type="submission" date="2020-04" db="EMBL/GenBank/DDBJ databases">
        <authorList>
            <person name="Chiriac C."/>
            <person name="Salcher M."/>
            <person name="Ghai R."/>
            <person name="Kavagutti S V."/>
        </authorList>
    </citation>
    <scope>NUCLEOTIDE SEQUENCE</scope>
</reference>
<proteinExistence type="predicted"/>
<organism evidence="1">
    <name type="scientific">uncultured Caudovirales phage</name>
    <dbReference type="NCBI Taxonomy" id="2100421"/>
    <lineage>
        <taxon>Viruses</taxon>
        <taxon>Duplodnaviria</taxon>
        <taxon>Heunggongvirae</taxon>
        <taxon>Uroviricota</taxon>
        <taxon>Caudoviricetes</taxon>
        <taxon>Peduoviridae</taxon>
        <taxon>Maltschvirus</taxon>
        <taxon>Maltschvirus maltsch</taxon>
    </lineage>
</organism>
<evidence type="ECO:0000313" key="2">
    <source>
        <dbReference type="EMBL" id="CAB4173382.1"/>
    </source>
</evidence>
<name>A0A6J5LSB9_9CAUD</name>
<dbReference type="EMBL" id="LR796897">
    <property type="protein sequence ID" value="CAB4173382.1"/>
    <property type="molecule type" value="Genomic_DNA"/>
</dbReference>
<gene>
    <name evidence="1" type="ORF">UFOVP309_43</name>
    <name evidence="2" type="ORF">UFOVP946_50</name>
</gene>
<evidence type="ECO:0008006" key="3">
    <source>
        <dbReference type="Google" id="ProtNLM"/>
    </source>
</evidence>
<dbReference type="EMBL" id="LR796320">
    <property type="protein sequence ID" value="CAB4136622.1"/>
    <property type="molecule type" value="Genomic_DNA"/>
</dbReference>
<sequence length="599" mass="68129">MNNSNISIVNLSAYTSPKVQENKKQGYIEYGDDNNYFQFLIDRFLYSTTNGAIITGISNMMYGKGLDALDASRKPNEYAQMKTLFKPEMLRKVCLERKLMGMASMQIIKQKNKIIKVEHFPIHTLRAEKCNDKGEIEAYFYCPDWSKKKQNEELKRIPAFGFGNGNEIEIMVIKPYLPIFHYYTPVDYNGALDYALLEEEISEYQINDVKNGFSGTKVINFNNGIPTEEMRDQIKADVKNKLTGSRGDKVIVAFNANAESKTTVEDIPLTDAPAHYEYLSNECFNKLIVGHRVTSPMLLGIRNGDGGLGNNADEIKTATLLFDNIVIKPYQLEIIEALDEILAYNDISLKLYFKTIQPLEFTELDNTQTTDQVKEETGLSSHTCLSSNADVLIAKGETLDEKWTLVDEAEVDYDKEDEYDAEINFINEKNKKSKSALSKIWEFVSTGTARPNAKSPEQDELIDGVQFITRYVYSGNATGKREFCNKMINADKVYRKEDIINMENQAVNAGFGKNGADNYSIWLYKGGPRCEHKWLRRTYANFEGVKIDPTSPNAKTISAATAEKYGYRIRNEKEVAMKPSDMPTKGFTQEYWDKMGFTN</sequence>
<evidence type="ECO:0000313" key="1">
    <source>
        <dbReference type="EMBL" id="CAB4136622.1"/>
    </source>
</evidence>
<protein>
    <recommendedName>
        <fullName evidence="3">Portal protein</fullName>
    </recommendedName>
</protein>